<evidence type="ECO:0000313" key="1">
    <source>
        <dbReference type="EMBL" id="KAL3768359.1"/>
    </source>
</evidence>
<organism evidence="1 2">
    <name type="scientific">Cyclotella atomus</name>
    <dbReference type="NCBI Taxonomy" id="382360"/>
    <lineage>
        <taxon>Eukaryota</taxon>
        <taxon>Sar</taxon>
        <taxon>Stramenopiles</taxon>
        <taxon>Ochrophyta</taxon>
        <taxon>Bacillariophyta</taxon>
        <taxon>Coscinodiscophyceae</taxon>
        <taxon>Thalassiosirophycidae</taxon>
        <taxon>Stephanodiscales</taxon>
        <taxon>Stephanodiscaceae</taxon>
        <taxon>Cyclotella</taxon>
    </lineage>
</organism>
<dbReference type="AlphaFoldDB" id="A0ABD3MYC9"/>
<reference evidence="1 2" key="1">
    <citation type="submission" date="2024-10" db="EMBL/GenBank/DDBJ databases">
        <title>Updated reference genomes for cyclostephanoid diatoms.</title>
        <authorList>
            <person name="Roberts W.R."/>
            <person name="Alverson A.J."/>
        </authorList>
    </citation>
    <scope>NUCLEOTIDE SEQUENCE [LARGE SCALE GENOMIC DNA]</scope>
    <source>
        <strain evidence="1 2">AJA010-31</strain>
    </source>
</reference>
<accession>A0ABD3MYC9</accession>
<dbReference type="EMBL" id="JALLPJ020001349">
    <property type="protein sequence ID" value="KAL3768359.1"/>
    <property type="molecule type" value="Genomic_DNA"/>
</dbReference>
<name>A0ABD3MYC9_9STRA</name>
<evidence type="ECO:0000313" key="2">
    <source>
        <dbReference type="Proteomes" id="UP001530400"/>
    </source>
</evidence>
<protein>
    <submittedName>
        <fullName evidence="1">Uncharacterized protein</fullName>
    </submittedName>
</protein>
<comment type="caution">
    <text evidence="1">The sequence shown here is derived from an EMBL/GenBank/DDBJ whole genome shotgun (WGS) entry which is preliminary data.</text>
</comment>
<keyword evidence="2" id="KW-1185">Reference proteome</keyword>
<dbReference type="Proteomes" id="UP001530400">
    <property type="component" value="Unassembled WGS sequence"/>
</dbReference>
<proteinExistence type="predicted"/>
<sequence length="417" mass="47255">MRCKKFGPPTLIPRPWNGIMTHTDAPYPVKGTTAKKCLDWVWRECGLPEDVIDPIGYIEGLDKWDVSLDTAELHRIAGLWIHLTKLYTEGRCFLKGFFNAMEAFHSDRDLDGWRLLESMEAAQVLEENDSSREAAASGYPLLTRATYQLVLHTHALRRLFNTSEPRVSPIRPMEKNMVWYACGDALAKGFAQAVHYPDLSIDEHDCLWLPEYLEKSSHLREASNIANHLKEDIKVGKHDGCKVWQATDNAVWSAVCNKVMSSVGHLFDLLVDIKLLCHEHNVFYHCFHISGERMIATGIDGLSRGDHKSGIALGCDLRSSFLWMWVFLITLITPLQIGSWMGNDYSPPPAKPIDLFLKSHKAGIHVIAPPAAAALTALKEVAKARHKCLRRTTYVVLIPRLLYQEEWCGRFQKEVDV</sequence>
<gene>
    <name evidence="1" type="ORF">ACHAWO_006762</name>
</gene>